<reference evidence="2" key="1">
    <citation type="submission" date="2021-02" db="EMBL/GenBank/DDBJ databases">
        <authorList>
            <person name="Dougan E. K."/>
            <person name="Rhodes N."/>
            <person name="Thang M."/>
            <person name="Chan C."/>
        </authorList>
    </citation>
    <scope>NUCLEOTIDE SEQUENCE</scope>
</reference>
<accession>A0A812PKK9</accession>
<sequence>MKRRQEKKRKSSALSQAKGKEKAMPKFMPKEVKTMLDKSKARFRKDEEVVWSLEAVSKWEVKREPECSPLGPTEAAEAKALAAGRTAIKGLRNRDTWQVL</sequence>
<feature type="compositionally biased region" description="Basic residues" evidence="1">
    <location>
        <begin position="1"/>
        <end position="11"/>
    </location>
</feature>
<proteinExistence type="predicted"/>
<evidence type="ECO:0000313" key="2">
    <source>
        <dbReference type="EMBL" id="CAE7353682.1"/>
    </source>
</evidence>
<evidence type="ECO:0000313" key="3">
    <source>
        <dbReference type="Proteomes" id="UP000604046"/>
    </source>
</evidence>
<gene>
    <name evidence="2" type="ORF">SNAT2548_LOCUS18718</name>
</gene>
<feature type="compositionally biased region" description="Basic and acidic residues" evidence="1">
    <location>
        <begin position="18"/>
        <end position="31"/>
    </location>
</feature>
<protein>
    <submittedName>
        <fullName evidence="2">Uncharacterized protein</fullName>
    </submittedName>
</protein>
<dbReference type="AlphaFoldDB" id="A0A812PKK9"/>
<keyword evidence="3" id="KW-1185">Reference proteome</keyword>
<evidence type="ECO:0000256" key="1">
    <source>
        <dbReference type="SAM" id="MobiDB-lite"/>
    </source>
</evidence>
<organism evidence="2 3">
    <name type="scientific">Symbiodinium natans</name>
    <dbReference type="NCBI Taxonomy" id="878477"/>
    <lineage>
        <taxon>Eukaryota</taxon>
        <taxon>Sar</taxon>
        <taxon>Alveolata</taxon>
        <taxon>Dinophyceae</taxon>
        <taxon>Suessiales</taxon>
        <taxon>Symbiodiniaceae</taxon>
        <taxon>Symbiodinium</taxon>
    </lineage>
</organism>
<name>A0A812PKK9_9DINO</name>
<feature type="region of interest" description="Disordered" evidence="1">
    <location>
        <begin position="1"/>
        <end position="31"/>
    </location>
</feature>
<dbReference type="Proteomes" id="UP000604046">
    <property type="component" value="Unassembled WGS sequence"/>
</dbReference>
<comment type="caution">
    <text evidence="2">The sequence shown here is derived from an EMBL/GenBank/DDBJ whole genome shotgun (WGS) entry which is preliminary data.</text>
</comment>
<dbReference type="EMBL" id="CAJNDS010002153">
    <property type="protein sequence ID" value="CAE7353682.1"/>
    <property type="molecule type" value="Genomic_DNA"/>
</dbReference>